<keyword evidence="2 6" id="KW-0812">Transmembrane</keyword>
<proteinExistence type="predicted"/>
<keyword evidence="9" id="KW-1185">Reference proteome</keyword>
<comment type="caution">
    <text evidence="8">The sequence shown here is derived from an EMBL/GenBank/DDBJ whole genome shotgun (WGS) entry which is preliminary data.</text>
</comment>
<feature type="transmembrane region" description="Helical" evidence="6">
    <location>
        <begin position="169"/>
        <end position="190"/>
    </location>
</feature>
<feature type="domain" description="Major facilitator superfamily (MFS) profile" evidence="7">
    <location>
        <begin position="79"/>
        <end position="510"/>
    </location>
</feature>
<dbReference type="SUPFAM" id="SSF103473">
    <property type="entry name" value="MFS general substrate transporter"/>
    <property type="match status" value="1"/>
</dbReference>
<dbReference type="PANTHER" id="PTHR23501:SF6">
    <property type="entry name" value="MULTIDRUG TRANSPORTER, PUTATIVE (AFU_ORTHOLOGUE AFUA_3G14560)-RELATED"/>
    <property type="match status" value="1"/>
</dbReference>
<dbReference type="AlphaFoldDB" id="A0AAN6WDJ3"/>
<name>A0AAN6WDJ3_9PEZI</name>
<keyword evidence="4 6" id="KW-0472">Membrane</keyword>
<dbReference type="GO" id="GO:0015174">
    <property type="term" value="F:basic amino acid transmembrane transporter activity"/>
    <property type="evidence" value="ECO:0007669"/>
    <property type="project" value="TreeGrafter"/>
</dbReference>
<feature type="transmembrane region" description="Helical" evidence="6">
    <location>
        <begin position="202"/>
        <end position="228"/>
    </location>
</feature>
<feature type="transmembrane region" description="Helical" evidence="6">
    <location>
        <begin position="425"/>
        <end position="448"/>
    </location>
</feature>
<protein>
    <submittedName>
        <fullName evidence="8">Vacuolar basic amino acid transporter 1</fullName>
    </submittedName>
</protein>
<evidence type="ECO:0000313" key="9">
    <source>
        <dbReference type="Proteomes" id="UP001302321"/>
    </source>
</evidence>
<feature type="compositionally biased region" description="Low complexity" evidence="5">
    <location>
        <begin position="20"/>
        <end position="30"/>
    </location>
</feature>
<feature type="transmembrane region" description="Helical" evidence="6">
    <location>
        <begin position="273"/>
        <end position="292"/>
    </location>
</feature>
<dbReference type="Pfam" id="PF07690">
    <property type="entry name" value="MFS_1"/>
    <property type="match status" value="1"/>
</dbReference>
<feature type="region of interest" description="Disordered" evidence="5">
    <location>
        <begin position="1"/>
        <end position="41"/>
    </location>
</feature>
<feature type="transmembrane region" description="Helical" evidence="6">
    <location>
        <begin position="234"/>
        <end position="252"/>
    </location>
</feature>
<feature type="transmembrane region" description="Helical" evidence="6">
    <location>
        <begin position="347"/>
        <end position="364"/>
    </location>
</feature>
<evidence type="ECO:0000256" key="5">
    <source>
        <dbReference type="SAM" id="MobiDB-lite"/>
    </source>
</evidence>
<evidence type="ECO:0000313" key="8">
    <source>
        <dbReference type="EMBL" id="KAK4179880.1"/>
    </source>
</evidence>
<evidence type="ECO:0000256" key="2">
    <source>
        <dbReference type="ARBA" id="ARBA00022692"/>
    </source>
</evidence>
<dbReference type="Gene3D" id="1.20.1250.20">
    <property type="entry name" value="MFS general substrate transporter like domains"/>
    <property type="match status" value="2"/>
</dbReference>
<dbReference type="InterPro" id="IPR020846">
    <property type="entry name" value="MFS_dom"/>
</dbReference>
<keyword evidence="3 6" id="KW-1133">Transmembrane helix</keyword>
<dbReference type="PANTHER" id="PTHR23501">
    <property type="entry name" value="MAJOR FACILITATOR SUPERFAMILY"/>
    <property type="match status" value="1"/>
</dbReference>
<evidence type="ECO:0000256" key="6">
    <source>
        <dbReference type="SAM" id="Phobius"/>
    </source>
</evidence>
<comment type="subcellular location">
    <subcellularLocation>
        <location evidence="1">Membrane</location>
        <topology evidence="1">Multi-pass membrane protein</topology>
    </subcellularLocation>
</comment>
<feature type="region of interest" description="Disordered" evidence="5">
    <location>
        <begin position="573"/>
        <end position="597"/>
    </location>
</feature>
<dbReference type="EMBL" id="MU866108">
    <property type="protein sequence ID" value="KAK4179880.1"/>
    <property type="molecule type" value="Genomic_DNA"/>
</dbReference>
<dbReference type="InterPro" id="IPR011701">
    <property type="entry name" value="MFS"/>
</dbReference>
<reference evidence="8" key="2">
    <citation type="submission" date="2023-05" db="EMBL/GenBank/DDBJ databases">
        <authorList>
            <consortium name="Lawrence Berkeley National Laboratory"/>
            <person name="Steindorff A."/>
            <person name="Hensen N."/>
            <person name="Bonometti L."/>
            <person name="Westerberg I."/>
            <person name="Brannstrom I.O."/>
            <person name="Guillou S."/>
            <person name="Cros-Aarteil S."/>
            <person name="Calhoun S."/>
            <person name="Haridas S."/>
            <person name="Kuo A."/>
            <person name="Mondo S."/>
            <person name="Pangilinan J."/>
            <person name="Riley R."/>
            <person name="Labutti K."/>
            <person name="Andreopoulos B."/>
            <person name="Lipzen A."/>
            <person name="Chen C."/>
            <person name="Yanf M."/>
            <person name="Daum C."/>
            <person name="Ng V."/>
            <person name="Clum A."/>
            <person name="Ohm R."/>
            <person name="Martin F."/>
            <person name="Silar P."/>
            <person name="Natvig D."/>
            <person name="Lalanne C."/>
            <person name="Gautier V."/>
            <person name="Ament-Velasquez S.L."/>
            <person name="Kruys A."/>
            <person name="Hutchinson M.I."/>
            <person name="Powell A.J."/>
            <person name="Barry K."/>
            <person name="Miller A.N."/>
            <person name="Grigoriev I.V."/>
            <person name="Debuchy R."/>
            <person name="Gladieux P."/>
            <person name="Thoren M.H."/>
            <person name="Johannesson H."/>
        </authorList>
    </citation>
    <scope>NUCLEOTIDE SEQUENCE</scope>
    <source>
        <strain evidence="8">CBS 892.96</strain>
    </source>
</reference>
<feature type="transmembrane region" description="Helical" evidence="6">
    <location>
        <begin position="460"/>
        <end position="485"/>
    </location>
</feature>
<dbReference type="GO" id="GO:0000329">
    <property type="term" value="C:fungal-type vacuole membrane"/>
    <property type="evidence" value="ECO:0007669"/>
    <property type="project" value="TreeGrafter"/>
</dbReference>
<organism evidence="8 9">
    <name type="scientific">Triangularia setosa</name>
    <dbReference type="NCBI Taxonomy" id="2587417"/>
    <lineage>
        <taxon>Eukaryota</taxon>
        <taxon>Fungi</taxon>
        <taxon>Dikarya</taxon>
        <taxon>Ascomycota</taxon>
        <taxon>Pezizomycotina</taxon>
        <taxon>Sordariomycetes</taxon>
        <taxon>Sordariomycetidae</taxon>
        <taxon>Sordariales</taxon>
        <taxon>Podosporaceae</taxon>
        <taxon>Triangularia</taxon>
    </lineage>
</organism>
<evidence type="ECO:0000256" key="4">
    <source>
        <dbReference type="ARBA" id="ARBA00023136"/>
    </source>
</evidence>
<dbReference type="InterPro" id="IPR005829">
    <property type="entry name" value="Sugar_transporter_CS"/>
</dbReference>
<accession>A0AAN6WDJ3</accession>
<dbReference type="PROSITE" id="PS00217">
    <property type="entry name" value="SUGAR_TRANSPORT_2"/>
    <property type="match status" value="1"/>
</dbReference>
<feature type="transmembrane region" description="Helical" evidence="6">
    <location>
        <begin position="371"/>
        <end position="391"/>
    </location>
</feature>
<dbReference type="Proteomes" id="UP001302321">
    <property type="component" value="Unassembled WGS sequence"/>
</dbReference>
<reference evidence="8" key="1">
    <citation type="journal article" date="2023" name="Mol. Phylogenet. Evol.">
        <title>Genome-scale phylogeny and comparative genomics of the fungal order Sordariales.</title>
        <authorList>
            <person name="Hensen N."/>
            <person name="Bonometti L."/>
            <person name="Westerberg I."/>
            <person name="Brannstrom I.O."/>
            <person name="Guillou S."/>
            <person name="Cros-Aarteil S."/>
            <person name="Calhoun S."/>
            <person name="Haridas S."/>
            <person name="Kuo A."/>
            <person name="Mondo S."/>
            <person name="Pangilinan J."/>
            <person name="Riley R."/>
            <person name="LaButti K."/>
            <person name="Andreopoulos B."/>
            <person name="Lipzen A."/>
            <person name="Chen C."/>
            <person name="Yan M."/>
            <person name="Daum C."/>
            <person name="Ng V."/>
            <person name="Clum A."/>
            <person name="Steindorff A."/>
            <person name="Ohm R.A."/>
            <person name="Martin F."/>
            <person name="Silar P."/>
            <person name="Natvig D.O."/>
            <person name="Lalanne C."/>
            <person name="Gautier V."/>
            <person name="Ament-Velasquez S.L."/>
            <person name="Kruys A."/>
            <person name="Hutchinson M.I."/>
            <person name="Powell A.J."/>
            <person name="Barry K."/>
            <person name="Miller A.N."/>
            <person name="Grigoriev I.V."/>
            <person name="Debuchy R."/>
            <person name="Gladieux P."/>
            <person name="Hiltunen Thoren M."/>
            <person name="Johannesson H."/>
        </authorList>
    </citation>
    <scope>NUCLEOTIDE SEQUENCE</scope>
    <source>
        <strain evidence="8">CBS 892.96</strain>
    </source>
</reference>
<feature type="transmembrane region" description="Helical" evidence="6">
    <location>
        <begin position="397"/>
        <end position="418"/>
    </location>
</feature>
<feature type="transmembrane region" description="Helical" evidence="6">
    <location>
        <begin position="548"/>
        <end position="566"/>
    </location>
</feature>
<dbReference type="PROSITE" id="PS50850">
    <property type="entry name" value="MFS"/>
    <property type="match status" value="1"/>
</dbReference>
<sequence>MAAGLTEDCFGPGGDDRSDSSTTSATITATEQTPLLASDTSSVTTACHISPERDTTTIHDAASDDDEHPPLGWKRGTAIILSMWALIFLQAANMSGISTTQSSIAADLDSYQHAMWFTSSYMISMSSTAPLVGRLSMIFSPGVMVFICSTWFAIGAVITSIAPTFGVFILGRVLCGVGSGGIMTLCMILVIQLTSKKKRGLWIGLVNAGFTIGVSTGAVVFGALLPVIGWRLLFGSQAPLSFLAGLGVALSIPNRPSTHRNRDKSLLVKLSGIDYLGALFLTANITSLLYALSTYSPVPLALSLLSFSAFLTIESRHPDPIIPLHILSSRGVLLSCLSQLGFMASRWTVLFYTPIFILAVRGLSPALAGSVLIPTNLGFGIGGLLVGWLHIKRSGSFWLPSLLALFIFGCSLFELSFVSNSQAKYGVYITVVFINGLCTGAALNYTLAHLLHLAPAKEHFIVTGLLATFRGFAGSFGTGIGGGVFNRVLKRALTTGFLELGDGELTEERQKLITVLVGSPAAVWQEGVLSEMERGVAVGGYEMALRSLYIGAAGATVFVLILQWGTGWRGAEEEKDNMRDEEEIGEAAVEADPAMEA</sequence>
<dbReference type="InterPro" id="IPR036259">
    <property type="entry name" value="MFS_trans_sf"/>
</dbReference>
<evidence type="ECO:0000259" key="7">
    <source>
        <dbReference type="PROSITE" id="PS50850"/>
    </source>
</evidence>
<feature type="compositionally biased region" description="Polar residues" evidence="5">
    <location>
        <begin position="31"/>
        <end position="41"/>
    </location>
</feature>
<gene>
    <name evidence="8" type="ORF">QBC36DRAFT_375554</name>
</gene>
<evidence type="ECO:0000256" key="1">
    <source>
        <dbReference type="ARBA" id="ARBA00004141"/>
    </source>
</evidence>
<evidence type="ECO:0000256" key="3">
    <source>
        <dbReference type="ARBA" id="ARBA00022989"/>
    </source>
</evidence>